<dbReference type="InterPro" id="IPR009057">
    <property type="entry name" value="Homeodomain-like_sf"/>
</dbReference>
<evidence type="ECO:0000313" key="6">
    <source>
        <dbReference type="Proteomes" id="UP000321234"/>
    </source>
</evidence>
<dbReference type="InterPro" id="IPR001647">
    <property type="entry name" value="HTH_TetR"/>
</dbReference>
<organism evidence="5 6">
    <name type="scientific">Quadrisphaera setariae</name>
    <dbReference type="NCBI Taxonomy" id="2593304"/>
    <lineage>
        <taxon>Bacteria</taxon>
        <taxon>Bacillati</taxon>
        <taxon>Actinomycetota</taxon>
        <taxon>Actinomycetes</taxon>
        <taxon>Kineosporiales</taxon>
        <taxon>Kineosporiaceae</taxon>
        <taxon>Quadrisphaera</taxon>
    </lineage>
</organism>
<evidence type="ECO:0000256" key="3">
    <source>
        <dbReference type="SAM" id="MobiDB-lite"/>
    </source>
</evidence>
<dbReference type="Proteomes" id="UP000321234">
    <property type="component" value="Unassembled WGS sequence"/>
</dbReference>
<dbReference type="EMBL" id="VKAC01000019">
    <property type="protein sequence ID" value="TXR51695.1"/>
    <property type="molecule type" value="Genomic_DNA"/>
</dbReference>
<dbReference type="InterPro" id="IPR050109">
    <property type="entry name" value="HTH-type_TetR-like_transc_reg"/>
</dbReference>
<evidence type="ECO:0000313" key="5">
    <source>
        <dbReference type="EMBL" id="TXR51695.1"/>
    </source>
</evidence>
<keyword evidence="6" id="KW-1185">Reference proteome</keyword>
<dbReference type="PANTHER" id="PTHR30055">
    <property type="entry name" value="HTH-TYPE TRANSCRIPTIONAL REGULATOR RUTR"/>
    <property type="match status" value="1"/>
</dbReference>
<keyword evidence="1 2" id="KW-0238">DNA-binding</keyword>
<dbReference type="PRINTS" id="PR00455">
    <property type="entry name" value="HTHTETR"/>
</dbReference>
<feature type="DNA-binding region" description="H-T-H motif" evidence="2">
    <location>
        <begin position="18"/>
        <end position="37"/>
    </location>
</feature>
<protein>
    <submittedName>
        <fullName evidence="5">TetR/AcrR family transcriptional regulator</fullName>
    </submittedName>
</protein>
<evidence type="ECO:0000256" key="1">
    <source>
        <dbReference type="ARBA" id="ARBA00023125"/>
    </source>
</evidence>
<comment type="caution">
    <text evidence="5">The sequence shown here is derived from an EMBL/GenBank/DDBJ whole genome shotgun (WGS) entry which is preliminary data.</text>
</comment>
<dbReference type="Gene3D" id="1.10.357.10">
    <property type="entry name" value="Tetracycline Repressor, domain 2"/>
    <property type="match status" value="1"/>
</dbReference>
<gene>
    <name evidence="5" type="ORF">FMM08_21820</name>
</gene>
<dbReference type="SUPFAM" id="SSF46689">
    <property type="entry name" value="Homeodomain-like"/>
    <property type="match status" value="1"/>
</dbReference>
<dbReference type="PROSITE" id="PS50977">
    <property type="entry name" value="HTH_TETR_2"/>
    <property type="match status" value="1"/>
</dbReference>
<feature type="region of interest" description="Disordered" evidence="3">
    <location>
        <begin position="124"/>
        <end position="143"/>
    </location>
</feature>
<dbReference type="Pfam" id="PF00440">
    <property type="entry name" value="TetR_N"/>
    <property type="match status" value="1"/>
</dbReference>
<dbReference type="OrthoDB" id="3210235at2"/>
<reference evidence="5 6" key="1">
    <citation type="submission" date="2019-07" db="EMBL/GenBank/DDBJ databases">
        <title>Quadrisphaera sp. strain DD2A genome sequencing and assembly.</title>
        <authorList>
            <person name="Kim I."/>
        </authorList>
    </citation>
    <scope>NUCLEOTIDE SEQUENCE [LARGE SCALE GENOMIC DNA]</scope>
    <source>
        <strain evidence="5 6">DD2A</strain>
    </source>
</reference>
<proteinExistence type="predicted"/>
<dbReference type="GO" id="GO:0000976">
    <property type="term" value="F:transcription cis-regulatory region binding"/>
    <property type="evidence" value="ECO:0007669"/>
    <property type="project" value="TreeGrafter"/>
</dbReference>
<sequence length="198" mass="20687">MLDAARERFAADGFSSTTVRQVADDAGVDVALIKRYFGSKEGLFEACLAAAVDDLREQPTPEGADDVATRIAHRLLGPFDAAPGEQGRSGSQALLLLLRSSGDAGVDDLRRRVLHHHSEALAHRLREQSRTRGARGAGLASTGDEPLSEAELLQAQVALAAVVGVAVLRSSPGLEPLRSASPDQLAGVLRALLGAAPV</sequence>
<dbReference type="GO" id="GO:0003700">
    <property type="term" value="F:DNA-binding transcription factor activity"/>
    <property type="evidence" value="ECO:0007669"/>
    <property type="project" value="TreeGrafter"/>
</dbReference>
<accession>A0A5C8Z0P3</accession>
<evidence type="ECO:0000256" key="2">
    <source>
        <dbReference type="PROSITE-ProRule" id="PRU00335"/>
    </source>
</evidence>
<dbReference type="PANTHER" id="PTHR30055:SF235">
    <property type="entry name" value="TRANSCRIPTIONAL REGULATORY PROTEIN"/>
    <property type="match status" value="1"/>
</dbReference>
<dbReference type="AlphaFoldDB" id="A0A5C8Z0P3"/>
<feature type="domain" description="HTH tetR-type" evidence="4">
    <location>
        <begin position="1"/>
        <end position="55"/>
    </location>
</feature>
<evidence type="ECO:0000259" key="4">
    <source>
        <dbReference type="PROSITE" id="PS50977"/>
    </source>
</evidence>
<name>A0A5C8Z0P3_9ACTN</name>